<evidence type="ECO:0000313" key="3">
    <source>
        <dbReference type="EMBL" id="OAA76935.1"/>
    </source>
</evidence>
<dbReference type="GO" id="GO:0005739">
    <property type="term" value="C:mitochondrion"/>
    <property type="evidence" value="ECO:0007669"/>
    <property type="project" value="TreeGrafter"/>
</dbReference>
<dbReference type="EMBL" id="AZHF01000004">
    <property type="protein sequence ID" value="OAA76935.1"/>
    <property type="molecule type" value="Genomic_DNA"/>
</dbReference>
<feature type="domain" description="DUF1279" evidence="2">
    <location>
        <begin position="198"/>
        <end position="250"/>
    </location>
</feature>
<dbReference type="InterPro" id="IPR009688">
    <property type="entry name" value="FAM210A/B-like_dom"/>
</dbReference>
<keyword evidence="1" id="KW-1133">Transmembrane helix</keyword>
<organism evidence="3 4">
    <name type="scientific">Akanthomyces lecanii RCEF 1005</name>
    <dbReference type="NCBI Taxonomy" id="1081108"/>
    <lineage>
        <taxon>Eukaryota</taxon>
        <taxon>Fungi</taxon>
        <taxon>Dikarya</taxon>
        <taxon>Ascomycota</taxon>
        <taxon>Pezizomycotina</taxon>
        <taxon>Sordariomycetes</taxon>
        <taxon>Hypocreomycetidae</taxon>
        <taxon>Hypocreales</taxon>
        <taxon>Cordycipitaceae</taxon>
        <taxon>Akanthomyces</taxon>
        <taxon>Cordyceps confragosa</taxon>
    </lineage>
</organism>
<proteinExistence type="predicted"/>
<evidence type="ECO:0000259" key="2">
    <source>
        <dbReference type="Pfam" id="PF06916"/>
    </source>
</evidence>
<dbReference type="PANTHER" id="PTHR21377">
    <property type="entry name" value="PROTEIN FAM210B, MITOCHONDRIAL"/>
    <property type="match status" value="1"/>
</dbReference>
<reference evidence="3 4" key="1">
    <citation type="journal article" date="2016" name="Genome Biol. Evol.">
        <title>Divergent and convergent evolution of fungal pathogenicity.</title>
        <authorList>
            <person name="Shang Y."/>
            <person name="Xiao G."/>
            <person name="Zheng P."/>
            <person name="Cen K."/>
            <person name="Zhan S."/>
            <person name="Wang C."/>
        </authorList>
    </citation>
    <scope>NUCLEOTIDE SEQUENCE [LARGE SCALE GENOMIC DNA]</scope>
    <source>
        <strain evidence="3 4">RCEF 1005</strain>
    </source>
</reference>
<dbReference type="PANTHER" id="PTHR21377:SF0">
    <property type="entry name" value="PROTEIN FAM210B, MITOCHONDRIAL"/>
    <property type="match status" value="1"/>
</dbReference>
<accession>A0A162ITB4</accession>
<feature type="domain" description="DUF1279" evidence="2">
    <location>
        <begin position="104"/>
        <end position="137"/>
    </location>
</feature>
<dbReference type="InterPro" id="IPR045866">
    <property type="entry name" value="FAM210A/B-like"/>
</dbReference>
<evidence type="ECO:0000256" key="1">
    <source>
        <dbReference type="SAM" id="Phobius"/>
    </source>
</evidence>
<sequence length="267" mass="29772">MLRHLLQGSGSTQQASNIMKVPSGAWQGTWRRLYTTTQRSIVRRSPINSGASRRSAASLHPLQPMGLRAAAPGWAPASRRGLRFSAWRRSTTDGEKTKPLSLSQRLKKLFKDYGKSAIGVYLALSVLDFPFCFLLVRIARPAPNKLTDQAIFGEITGKIEHAVVSTVSQFIPDSIRQKWRDYWQSVKKTESDTLGNGDVSETVEMMGWGVEKAQEHHDEEASLGTQLALAYAIHKSFIFLRVPLTAALTPKIVKKLRSWGWNIGKKA</sequence>
<gene>
    <name evidence="3" type="ORF">LEL_06619</name>
</gene>
<name>A0A162ITB4_CORDF</name>
<dbReference type="AlphaFoldDB" id="A0A162ITB4"/>
<comment type="caution">
    <text evidence="3">The sequence shown here is derived from an EMBL/GenBank/DDBJ whole genome shotgun (WGS) entry which is preliminary data.</text>
</comment>
<dbReference type="Pfam" id="PF06916">
    <property type="entry name" value="FAM210A-B_dom"/>
    <property type="match status" value="2"/>
</dbReference>
<dbReference type="OrthoDB" id="426386at2759"/>
<protein>
    <recommendedName>
        <fullName evidence="2">DUF1279 domain-containing protein</fullName>
    </recommendedName>
</protein>
<keyword evidence="1" id="KW-0812">Transmembrane</keyword>
<evidence type="ECO:0000313" key="4">
    <source>
        <dbReference type="Proteomes" id="UP000076881"/>
    </source>
</evidence>
<keyword evidence="4" id="KW-1185">Reference proteome</keyword>
<dbReference type="Proteomes" id="UP000076881">
    <property type="component" value="Unassembled WGS sequence"/>
</dbReference>
<keyword evidence="1" id="KW-0472">Membrane</keyword>
<feature type="transmembrane region" description="Helical" evidence="1">
    <location>
        <begin position="118"/>
        <end position="139"/>
    </location>
</feature>